<dbReference type="SUPFAM" id="SSF54236">
    <property type="entry name" value="Ubiquitin-like"/>
    <property type="match status" value="1"/>
</dbReference>
<accession>A0A485LAR3</accession>
<evidence type="ECO:0000313" key="4">
    <source>
        <dbReference type="EMBL" id="VFT95198.1"/>
    </source>
</evidence>
<dbReference type="EMBL" id="VJMH01006392">
    <property type="protein sequence ID" value="KAF0690137.1"/>
    <property type="molecule type" value="Genomic_DNA"/>
</dbReference>
<dbReference type="Gene3D" id="3.10.20.90">
    <property type="entry name" value="Phosphatidylinositol 3-kinase Catalytic Subunit, Chain A, domain 1"/>
    <property type="match status" value="1"/>
</dbReference>
<dbReference type="GO" id="GO:0043130">
    <property type="term" value="F:ubiquitin binding"/>
    <property type="evidence" value="ECO:0007669"/>
    <property type="project" value="TreeGrafter"/>
</dbReference>
<dbReference type="InterPro" id="IPR024682">
    <property type="entry name" value="Npl4_Ub-like_dom"/>
</dbReference>
<dbReference type="InterPro" id="IPR016563">
    <property type="entry name" value="Npl4"/>
</dbReference>
<dbReference type="PANTHER" id="PTHR12710:SF0">
    <property type="entry name" value="NUCLEAR PROTEIN LOCALIZATION PROTEIN 4 HOMOLOG"/>
    <property type="match status" value="1"/>
</dbReference>
<dbReference type="EMBL" id="CAADRA010006413">
    <property type="protein sequence ID" value="VFT95198.1"/>
    <property type="molecule type" value="Genomic_DNA"/>
</dbReference>
<protein>
    <submittedName>
        <fullName evidence="4">Aste57867_18462 protein</fullName>
    </submittedName>
</protein>
<evidence type="ECO:0000313" key="5">
    <source>
        <dbReference type="Proteomes" id="UP000332933"/>
    </source>
</evidence>
<dbReference type="Pfam" id="PF05021">
    <property type="entry name" value="NPL4"/>
    <property type="match status" value="1"/>
</dbReference>
<evidence type="ECO:0000313" key="3">
    <source>
        <dbReference type="EMBL" id="KAF0690137.1"/>
    </source>
</evidence>
<gene>
    <name evidence="4" type="primary">Aste57867_18462</name>
    <name evidence="3" type="ORF">As57867_018400</name>
    <name evidence="4" type="ORF">ASTE57867_18462</name>
</gene>
<dbReference type="CDD" id="cd08061">
    <property type="entry name" value="MPN_NPL4"/>
    <property type="match status" value="1"/>
</dbReference>
<dbReference type="GO" id="GO:0031625">
    <property type="term" value="F:ubiquitin protein ligase binding"/>
    <property type="evidence" value="ECO:0007669"/>
    <property type="project" value="TreeGrafter"/>
</dbReference>
<dbReference type="InterPro" id="IPR029071">
    <property type="entry name" value="Ubiquitin-like_domsf"/>
</dbReference>
<dbReference type="Gene3D" id="3.40.140.10">
    <property type="entry name" value="Cytidine Deaminase, domain 2"/>
    <property type="match status" value="1"/>
</dbReference>
<dbReference type="Proteomes" id="UP000332933">
    <property type="component" value="Unassembled WGS sequence"/>
</dbReference>
<keyword evidence="5" id="KW-1185">Reference proteome</keyword>
<dbReference type="Pfam" id="PF11543">
    <property type="entry name" value="UN_NPL4"/>
    <property type="match status" value="1"/>
</dbReference>
<dbReference type="CDD" id="cd17055">
    <property type="entry name" value="Ubl_AtNPL4_like"/>
    <property type="match status" value="1"/>
</dbReference>
<dbReference type="InterPro" id="IPR007717">
    <property type="entry name" value="NPL4_C"/>
</dbReference>
<evidence type="ECO:0000256" key="1">
    <source>
        <dbReference type="ARBA" id="ARBA00011025"/>
    </source>
</evidence>
<dbReference type="PANTHER" id="PTHR12710">
    <property type="entry name" value="NUCLEAR PROTEIN LOCALIZATION 4"/>
    <property type="match status" value="1"/>
</dbReference>
<proteinExistence type="inferred from homology"/>
<dbReference type="GO" id="GO:0005634">
    <property type="term" value="C:nucleus"/>
    <property type="evidence" value="ECO:0007669"/>
    <property type="project" value="TreeGrafter"/>
</dbReference>
<comment type="similarity">
    <text evidence="1">Belongs to the NPL4 family.</text>
</comment>
<dbReference type="InterPro" id="IPR037518">
    <property type="entry name" value="MPN"/>
</dbReference>
<feature type="domain" description="MPN" evidence="2">
    <location>
        <begin position="149"/>
        <end position="288"/>
    </location>
</feature>
<dbReference type="PROSITE" id="PS50249">
    <property type="entry name" value="MPN"/>
    <property type="match status" value="1"/>
</dbReference>
<dbReference type="GO" id="GO:0006511">
    <property type="term" value="P:ubiquitin-dependent protein catabolic process"/>
    <property type="evidence" value="ECO:0007669"/>
    <property type="project" value="InterPro"/>
</dbReference>
<organism evidence="4 5">
    <name type="scientific">Aphanomyces stellatus</name>
    <dbReference type="NCBI Taxonomy" id="120398"/>
    <lineage>
        <taxon>Eukaryota</taxon>
        <taxon>Sar</taxon>
        <taxon>Stramenopiles</taxon>
        <taxon>Oomycota</taxon>
        <taxon>Saprolegniomycetes</taxon>
        <taxon>Saprolegniales</taxon>
        <taxon>Verrucalvaceae</taxon>
        <taxon>Aphanomyces</taxon>
    </lineage>
</organism>
<dbReference type="OrthoDB" id="10251089at2759"/>
<reference evidence="3" key="2">
    <citation type="submission" date="2019-06" db="EMBL/GenBank/DDBJ databases">
        <title>Genomics analysis of Aphanomyces spp. identifies a new class of oomycete effector associated with host adaptation.</title>
        <authorList>
            <person name="Gaulin E."/>
        </authorList>
    </citation>
    <scope>NUCLEOTIDE SEQUENCE</scope>
    <source>
        <strain evidence="3">CBS 578.67</strain>
    </source>
</reference>
<evidence type="ECO:0000259" key="2">
    <source>
        <dbReference type="PROSITE" id="PS50249"/>
    </source>
</evidence>
<dbReference type="AlphaFoldDB" id="A0A485LAR3"/>
<sequence length="424" mass="47019">MLLRLRSKAGTWRVPDLSSASTILDVKKWVEHEHAITVDRQQISRDPKGGASLPNSTTLKSLQVGHGDMLFLDFDGEAISTGGAVHRKINADGSLTHATYDTRLEKTGFRPGMKALRDMKMHWTLGEFMEMDSEFEFKIKAQKKAHCDAVRLDSASCNGFQSYLRQFAFQQCRCGWLYGTVSEGTVTVECIYEPPQEGNLYGFEVHDDPYADKADAVAAALGWTKVGWIFSHPPREEPDFHFSSREVLLAAQLQCDAGGGTSPFVSVKVTVDATGQASFEAFQVSDQCMEMFSAGALVALDDNPMVCGVHETFTAMVEMKAAKEIDNNFFLCVVPVQTYESALRCDFPALHREGSMRSRQMLKQILQKHGRDYVAALRDFQLLLFLADYLDVNTDIPVICQSVLNADIPLDSGYPVLIDSVAGK</sequence>
<name>A0A485LAR3_9STRA</name>
<reference evidence="4 5" key="1">
    <citation type="submission" date="2019-03" db="EMBL/GenBank/DDBJ databases">
        <authorList>
            <person name="Gaulin E."/>
            <person name="Dumas B."/>
        </authorList>
    </citation>
    <scope>NUCLEOTIDE SEQUENCE [LARGE SCALE GENOMIC DNA]</scope>
    <source>
        <strain evidence="4">CBS 568.67</strain>
    </source>
</reference>